<evidence type="ECO:0000256" key="1">
    <source>
        <dbReference type="ARBA" id="ARBA00004370"/>
    </source>
</evidence>
<keyword evidence="3" id="KW-0472">Membrane</keyword>
<evidence type="ECO:0000313" key="4">
    <source>
        <dbReference type="EMBL" id="BAY72332.1"/>
    </source>
</evidence>
<protein>
    <recommendedName>
        <fullName evidence="6">Photosystem II protein PsbQ</fullName>
    </recommendedName>
</protein>
<dbReference type="EMBL" id="AP018216">
    <property type="protein sequence ID" value="BAY72332.1"/>
    <property type="molecule type" value="Genomic_DNA"/>
</dbReference>
<proteinExistence type="predicted"/>
<gene>
    <name evidence="4" type="ORF">NIES23_51570</name>
</gene>
<dbReference type="Pfam" id="PF05757">
    <property type="entry name" value="PsbQ"/>
    <property type="match status" value="1"/>
</dbReference>
<dbReference type="GO" id="GO:0005509">
    <property type="term" value="F:calcium ion binding"/>
    <property type="evidence" value="ECO:0007669"/>
    <property type="project" value="InterPro"/>
</dbReference>
<dbReference type="InterPro" id="IPR023222">
    <property type="entry name" value="PsbQ-like_dom_sf"/>
</dbReference>
<dbReference type="InterPro" id="IPR017487">
    <property type="entry name" value="PSII_PsbQ_cyanobac"/>
</dbReference>
<dbReference type="GO" id="GO:0015979">
    <property type="term" value="P:photosynthesis"/>
    <property type="evidence" value="ECO:0007669"/>
    <property type="project" value="InterPro"/>
</dbReference>
<evidence type="ECO:0000313" key="5">
    <source>
        <dbReference type="Proteomes" id="UP000217507"/>
    </source>
</evidence>
<dbReference type="NCBIfam" id="TIGR03042">
    <property type="entry name" value="PS_II_psbQ_bact"/>
    <property type="match status" value="1"/>
</dbReference>
<accession>A0A1Z4KU12</accession>
<evidence type="ECO:0000256" key="3">
    <source>
        <dbReference type="ARBA" id="ARBA00023136"/>
    </source>
</evidence>
<dbReference type="GO" id="GO:0019898">
    <property type="term" value="C:extrinsic component of membrane"/>
    <property type="evidence" value="ECO:0007669"/>
    <property type="project" value="InterPro"/>
</dbReference>
<sequence>MARQRSIISLILVLLATFLISCGSPTTVVVPPTYTSAQLEKIQGYAPDIQAVRDRADELKNLIQKKEWIKVGNFIHGPITEARLNMTYITPNLLPKDQATARQINKDFLNHLVKIDQAASAGNSPLALNNYQAAVADIDKFIQLLPDTSSQSEEG</sequence>
<name>A0A1Z4KU12_ANAVA</name>
<comment type="subcellular location">
    <subcellularLocation>
        <location evidence="1">Membrane</location>
    </subcellularLocation>
</comment>
<dbReference type="Proteomes" id="UP000217507">
    <property type="component" value="Chromosome"/>
</dbReference>
<dbReference type="SUPFAM" id="SSF101112">
    <property type="entry name" value="Oxygen-evolving enhancer protein 3"/>
    <property type="match status" value="1"/>
</dbReference>
<dbReference type="Gene3D" id="1.20.120.290">
    <property type="entry name" value="Oxygen-evolving enhancer protein 3 (PsbQ), four-helix up-down bundle"/>
    <property type="match status" value="1"/>
</dbReference>
<reference evidence="4 5" key="1">
    <citation type="submission" date="2017-06" db="EMBL/GenBank/DDBJ databases">
        <title>Genome sequencing of cyanobaciteial culture collection at National Institute for Environmental Studies (NIES).</title>
        <authorList>
            <person name="Hirose Y."/>
            <person name="Shimura Y."/>
            <person name="Fujisawa T."/>
            <person name="Nakamura Y."/>
            <person name="Kawachi M."/>
        </authorList>
    </citation>
    <scope>NUCLEOTIDE SEQUENCE [LARGE SCALE GENOMIC DNA]</scope>
    <source>
        <strain evidence="4 5">NIES-23</strain>
    </source>
</reference>
<dbReference type="AlphaFoldDB" id="A0A1Z4KU12"/>
<organism evidence="4 5">
    <name type="scientific">Trichormus variabilis NIES-23</name>
    <dbReference type="NCBI Taxonomy" id="1973479"/>
    <lineage>
        <taxon>Bacteria</taxon>
        <taxon>Bacillati</taxon>
        <taxon>Cyanobacteriota</taxon>
        <taxon>Cyanophyceae</taxon>
        <taxon>Nostocales</taxon>
        <taxon>Nostocaceae</taxon>
        <taxon>Trichormus</taxon>
    </lineage>
</organism>
<dbReference type="InterPro" id="IPR008797">
    <property type="entry name" value="PSII_PsbQ"/>
</dbReference>
<dbReference type="PROSITE" id="PS51257">
    <property type="entry name" value="PROKAR_LIPOPROTEIN"/>
    <property type="match status" value="1"/>
</dbReference>
<dbReference type="GO" id="GO:0009654">
    <property type="term" value="C:photosystem II oxygen evolving complex"/>
    <property type="evidence" value="ECO:0007669"/>
    <property type="project" value="InterPro"/>
</dbReference>
<evidence type="ECO:0000256" key="2">
    <source>
        <dbReference type="ARBA" id="ARBA00023078"/>
    </source>
</evidence>
<evidence type="ECO:0008006" key="6">
    <source>
        <dbReference type="Google" id="ProtNLM"/>
    </source>
</evidence>
<keyword evidence="2" id="KW-0793">Thylakoid</keyword>